<dbReference type="GO" id="GO:0005739">
    <property type="term" value="C:mitochondrion"/>
    <property type="evidence" value="ECO:0007669"/>
    <property type="project" value="TreeGrafter"/>
</dbReference>
<evidence type="ECO:0000256" key="1">
    <source>
        <dbReference type="ARBA" id="ARBA00022741"/>
    </source>
</evidence>
<name>A0A9N9JB38_9GLOM</name>
<proteinExistence type="predicted"/>
<comment type="caution">
    <text evidence="3">The sequence shown here is derived from an EMBL/GenBank/DDBJ whole genome shotgun (WGS) entry which is preliminary data.</text>
</comment>
<keyword evidence="4" id="KW-1185">Reference proteome</keyword>
<protein>
    <submittedName>
        <fullName evidence="3">8805_t:CDS:1</fullName>
    </submittedName>
</protein>
<evidence type="ECO:0000256" key="2">
    <source>
        <dbReference type="ARBA" id="ARBA00022840"/>
    </source>
</evidence>
<dbReference type="GO" id="GO:0005524">
    <property type="term" value="F:ATP binding"/>
    <property type="evidence" value="ECO:0007669"/>
    <property type="project" value="UniProtKB-KW"/>
</dbReference>
<feature type="non-terminal residue" evidence="3">
    <location>
        <position position="139"/>
    </location>
</feature>
<gene>
    <name evidence="3" type="ORF">ALEPTO_LOCUS14155</name>
</gene>
<dbReference type="PANTHER" id="PTHR12169">
    <property type="entry name" value="ATPASE N2B"/>
    <property type="match status" value="1"/>
</dbReference>
<dbReference type="OrthoDB" id="548867at2759"/>
<organism evidence="3 4">
    <name type="scientific">Ambispora leptoticha</name>
    <dbReference type="NCBI Taxonomy" id="144679"/>
    <lineage>
        <taxon>Eukaryota</taxon>
        <taxon>Fungi</taxon>
        <taxon>Fungi incertae sedis</taxon>
        <taxon>Mucoromycota</taxon>
        <taxon>Glomeromycotina</taxon>
        <taxon>Glomeromycetes</taxon>
        <taxon>Archaeosporales</taxon>
        <taxon>Ambisporaceae</taxon>
        <taxon>Ambispora</taxon>
    </lineage>
</organism>
<dbReference type="GO" id="GO:0016887">
    <property type="term" value="F:ATP hydrolysis activity"/>
    <property type="evidence" value="ECO:0007669"/>
    <property type="project" value="InterPro"/>
</dbReference>
<dbReference type="Proteomes" id="UP000789508">
    <property type="component" value="Unassembled WGS sequence"/>
</dbReference>
<dbReference type="EMBL" id="CAJVPS010052651">
    <property type="protein sequence ID" value="CAG8771372.1"/>
    <property type="molecule type" value="Genomic_DNA"/>
</dbReference>
<evidence type="ECO:0000313" key="3">
    <source>
        <dbReference type="EMBL" id="CAG8771372.1"/>
    </source>
</evidence>
<keyword evidence="2" id="KW-0067">ATP-binding</keyword>
<evidence type="ECO:0000313" key="4">
    <source>
        <dbReference type="Proteomes" id="UP000789508"/>
    </source>
</evidence>
<keyword evidence="1" id="KW-0547">Nucleotide-binding</keyword>
<sequence length="139" mass="15985">YRKLERDNSHVYYSPLNQQTNEAFEDLFNRLTQGRAVKQQSLEFLGRSLNIPMACGDIARFSFAELCGRPLSAADYLELTRHYRVIVVSGIPRMSLALKNEARRFITLIDALYDTRSVLICSAEVPVNQLFTTEEKYDT</sequence>
<feature type="non-terminal residue" evidence="3">
    <location>
        <position position="1"/>
    </location>
</feature>
<dbReference type="InterPro" id="IPR005654">
    <property type="entry name" value="ATPase_AFG1-like"/>
</dbReference>
<dbReference type="Pfam" id="PF03969">
    <property type="entry name" value="AFG1_ATPase"/>
    <property type="match status" value="1"/>
</dbReference>
<accession>A0A9N9JB38</accession>
<reference evidence="3" key="1">
    <citation type="submission" date="2021-06" db="EMBL/GenBank/DDBJ databases">
        <authorList>
            <person name="Kallberg Y."/>
            <person name="Tangrot J."/>
            <person name="Rosling A."/>
        </authorList>
    </citation>
    <scope>NUCLEOTIDE SEQUENCE</scope>
    <source>
        <strain evidence="3">FL130A</strain>
    </source>
</reference>
<dbReference type="PANTHER" id="PTHR12169:SF6">
    <property type="entry name" value="AFG1-LIKE ATPASE"/>
    <property type="match status" value="1"/>
</dbReference>
<dbReference type="AlphaFoldDB" id="A0A9N9JB38"/>